<dbReference type="Proteomes" id="UP000054383">
    <property type="component" value="Unassembled WGS sequence"/>
</dbReference>
<feature type="region of interest" description="Disordered" evidence="1">
    <location>
        <begin position="1"/>
        <end position="89"/>
    </location>
</feature>
<accession>A0A0U1MCC6</accession>
<sequence>MADFPAKRRKTGDSSSAIPADDAPSSPTVNNKRSRPSISYRQSFQSPTRSSLARSNPEVLSHVLSRSPIRSPLRQQSTQRESGFGLRDKKAIRPSLTGFEGAIGAAASQNALNIFSGISPRRGSGAFAVPPRRISRAAGTPVVESSSSPVKTRQLKDTVLTTPSKHPDPDEQLASELDSATRELEHSGLLDPSTLPDDYVEPELPPTPTQLGLEQRPERGGRDLLNSPSAGRGQRKAPLGPSSLGSAVDLAVPERDPEERQVPEAVRKKEAMKSELESQLDKLKADVAQLEKWALQAKQGTDSSQLGQDAVANLISLLSSSNDTTYDPLSRLLAPETPPFSALISSLLPFSKKSVPTKKDTASSEPKNSFALEKTDEFKRYLTIFAPLNLTYTSKLSVPDPASAVTEIHEIILSAQAPFPQYLYSIPLTFTTELQSERILSISLMNKTTTSSTQSKIPPGLQAWIKSRLASPLLKLDISGLCAGICQFWETSICRARMWAALREKSEMLAQGKKLDERSSITQISLLSEQPITKSTLRSLIPHLQRSSMPFVAYGANNNNNNKRKQDSPKILLSCPLDLDHWTGEARLKPEISIFAPDLVQSKRNKAERDMKQLFHNLLRTGASSDSENDGSGSGRQMEAIVKATEAVIGIFFGLDSLSRTNNA</sequence>
<dbReference type="OrthoDB" id="4160836at2759"/>
<dbReference type="STRING" id="28573.A0A0U1MCC6"/>
<dbReference type="EMBL" id="CVMT01000016">
    <property type="protein sequence ID" value="CRG92761.1"/>
    <property type="molecule type" value="Genomic_DNA"/>
</dbReference>
<feature type="compositionally biased region" description="Low complexity" evidence="1">
    <location>
        <begin position="13"/>
        <end position="27"/>
    </location>
</feature>
<evidence type="ECO:0000256" key="1">
    <source>
        <dbReference type="SAM" id="MobiDB-lite"/>
    </source>
</evidence>
<organism evidence="2 3">
    <name type="scientific">Talaromyces islandicus</name>
    <name type="common">Penicillium islandicum</name>
    <dbReference type="NCBI Taxonomy" id="28573"/>
    <lineage>
        <taxon>Eukaryota</taxon>
        <taxon>Fungi</taxon>
        <taxon>Dikarya</taxon>
        <taxon>Ascomycota</taxon>
        <taxon>Pezizomycotina</taxon>
        <taxon>Eurotiomycetes</taxon>
        <taxon>Eurotiomycetidae</taxon>
        <taxon>Eurotiales</taxon>
        <taxon>Trichocomaceae</taxon>
        <taxon>Talaromyces</taxon>
        <taxon>Talaromyces sect. Islandici</taxon>
    </lineage>
</organism>
<feature type="compositionally biased region" description="Basic and acidic residues" evidence="1">
    <location>
        <begin position="252"/>
        <end position="273"/>
    </location>
</feature>
<dbReference type="OMA" id="PYLEMFT"/>
<name>A0A0U1MCC6_TALIS</name>
<keyword evidence="3" id="KW-1185">Reference proteome</keyword>
<proteinExistence type="predicted"/>
<feature type="region of interest" description="Disordered" evidence="1">
    <location>
        <begin position="137"/>
        <end position="273"/>
    </location>
</feature>
<gene>
    <name evidence="2" type="ORF">PISL3812_09828</name>
</gene>
<protein>
    <submittedName>
        <fullName evidence="2">Structural maintenance of chromosomes protein 1A</fullName>
    </submittedName>
</protein>
<dbReference type="AlphaFoldDB" id="A0A0U1MCC6"/>
<evidence type="ECO:0000313" key="3">
    <source>
        <dbReference type="Proteomes" id="UP000054383"/>
    </source>
</evidence>
<reference evidence="2 3" key="1">
    <citation type="submission" date="2015-04" db="EMBL/GenBank/DDBJ databases">
        <authorList>
            <person name="Syromyatnikov M.Y."/>
            <person name="Popov V.N."/>
        </authorList>
    </citation>
    <scope>NUCLEOTIDE SEQUENCE [LARGE SCALE GENOMIC DNA]</scope>
    <source>
        <strain evidence="2">WF-38-12</strain>
    </source>
</reference>
<feature type="compositionally biased region" description="Basic and acidic residues" evidence="1">
    <location>
        <begin position="179"/>
        <end position="188"/>
    </location>
</feature>
<feature type="compositionally biased region" description="Polar residues" evidence="1">
    <location>
        <begin position="28"/>
        <end position="54"/>
    </location>
</feature>
<evidence type="ECO:0000313" key="2">
    <source>
        <dbReference type="EMBL" id="CRG92761.1"/>
    </source>
</evidence>